<name>A0A016WD99_9BILA</name>
<keyword evidence="1" id="KW-0472">Membrane</keyword>
<feature type="transmembrane region" description="Helical" evidence="1">
    <location>
        <begin position="21"/>
        <end position="47"/>
    </location>
</feature>
<proteinExistence type="predicted"/>
<organism evidence="2 3">
    <name type="scientific">Ancylostoma ceylanicum</name>
    <dbReference type="NCBI Taxonomy" id="53326"/>
    <lineage>
        <taxon>Eukaryota</taxon>
        <taxon>Metazoa</taxon>
        <taxon>Ecdysozoa</taxon>
        <taxon>Nematoda</taxon>
        <taxon>Chromadorea</taxon>
        <taxon>Rhabditida</taxon>
        <taxon>Rhabditina</taxon>
        <taxon>Rhabditomorpha</taxon>
        <taxon>Strongyloidea</taxon>
        <taxon>Ancylostomatidae</taxon>
        <taxon>Ancylostomatinae</taxon>
        <taxon>Ancylostoma</taxon>
    </lineage>
</organism>
<keyword evidence="3" id="KW-1185">Reference proteome</keyword>
<reference evidence="3" key="1">
    <citation type="journal article" date="2015" name="Nat. Genet.">
        <title>The genome and transcriptome of the zoonotic hookworm Ancylostoma ceylanicum identify infection-specific gene families.</title>
        <authorList>
            <person name="Schwarz E.M."/>
            <person name="Hu Y."/>
            <person name="Antoshechkin I."/>
            <person name="Miller M.M."/>
            <person name="Sternberg P.W."/>
            <person name="Aroian R.V."/>
        </authorList>
    </citation>
    <scope>NUCLEOTIDE SEQUENCE</scope>
    <source>
        <strain evidence="3">HY135</strain>
    </source>
</reference>
<dbReference type="EMBL" id="JARK01000377">
    <property type="protein sequence ID" value="EYC37590.1"/>
    <property type="molecule type" value="Genomic_DNA"/>
</dbReference>
<gene>
    <name evidence="2" type="primary">Acey_s0777.g2273</name>
    <name evidence="2" type="ORF">Y032_0777g2273</name>
</gene>
<dbReference type="AlphaFoldDB" id="A0A016WD99"/>
<keyword evidence="1" id="KW-0812">Transmembrane</keyword>
<comment type="caution">
    <text evidence="2">The sequence shown here is derived from an EMBL/GenBank/DDBJ whole genome shotgun (WGS) entry which is preliminary data.</text>
</comment>
<evidence type="ECO:0000256" key="1">
    <source>
        <dbReference type="SAM" id="Phobius"/>
    </source>
</evidence>
<evidence type="ECO:0000313" key="2">
    <source>
        <dbReference type="EMBL" id="EYC37590.1"/>
    </source>
</evidence>
<accession>A0A016WD99</accession>
<dbReference type="Proteomes" id="UP000024635">
    <property type="component" value="Unassembled WGS sequence"/>
</dbReference>
<sequence length="75" mass="8902">MPRAFARGRPSSELAPSFFRFLFVFCIFVSLLVVFVFVSVSFIRFAYIVVNIHFDLHILVFQATDWRDQIHGRFR</sequence>
<keyword evidence="1" id="KW-1133">Transmembrane helix</keyword>
<protein>
    <submittedName>
        <fullName evidence="2">Uncharacterized protein</fullName>
    </submittedName>
</protein>
<evidence type="ECO:0000313" key="3">
    <source>
        <dbReference type="Proteomes" id="UP000024635"/>
    </source>
</evidence>